<dbReference type="SUPFAM" id="SSF51206">
    <property type="entry name" value="cAMP-binding domain-like"/>
    <property type="match status" value="1"/>
</dbReference>
<dbReference type="InterPro" id="IPR014710">
    <property type="entry name" value="RmlC-like_jellyroll"/>
</dbReference>
<dbReference type="RefSeq" id="WP_095070331.1">
    <property type="nucleotide sequence ID" value="NZ_LT899436.1"/>
</dbReference>
<dbReference type="CDD" id="cd00038">
    <property type="entry name" value="CAP_ED"/>
    <property type="match status" value="1"/>
</dbReference>
<sequence>MELLKNCINNHINVTNETLNTITNEFESVTLKKGTYFLKSGVICQKMAFIQSGYIRMFSIADGKEITLWIGSAGRFITSVASFVFQTSNFWNIQAITDCTLQVISREKHFSLCKKEMKWLEFDNLLLAHSFALLEKNMFSQLHTTAQERYNLLMKEEPNLFKDVPLQYIASMIGVTPESLSRLRKNVS</sequence>
<dbReference type="PROSITE" id="PS50042">
    <property type="entry name" value="CNMP_BINDING_3"/>
    <property type="match status" value="1"/>
</dbReference>
<accession>A0A238U981</accession>
<evidence type="ECO:0000313" key="3">
    <source>
        <dbReference type="Proteomes" id="UP000215214"/>
    </source>
</evidence>
<dbReference type="InterPro" id="IPR018490">
    <property type="entry name" value="cNMP-bd_dom_sf"/>
</dbReference>
<dbReference type="Gene3D" id="2.60.120.10">
    <property type="entry name" value="Jelly Rolls"/>
    <property type="match status" value="1"/>
</dbReference>
<dbReference type="KEGG" id="tje:TJEJU_1222"/>
<evidence type="ECO:0000313" key="2">
    <source>
        <dbReference type="EMBL" id="SNR14970.1"/>
    </source>
</evidence>
<dbReference type="OrthoDB" id="758145at2"/>
<gene>
    <name evidence="2" type="ORF">TJEJU_1222</name>
</gene>
<dbReference type="Proteomes" id="UP000215214">
    <property type="component" value="Chromosome TJEJU"/>
</dbReference>
<feature type="domain" description="Cyclic nucleotide-binding" evidence="1">
    <location>
        <begin position="13"/>
        <end position="107"/>
    </location>
</feature>
<keyword evidence="3" id="KW-1185">Reference proteome</keyword>
<name>A0A238U981_9FLAO</name>
<evidence type="ECO:0000259" key="1">
    <source>
        <dbReference type="PROSITE" id="PS50042"/>
    </source>
</evidence>
<protein>
    <submittedName>
        <fullName evidence="2">Putative transcriptional regulator, Crp/Fnr family</fullName>
    </submittedName>
</protein>
<dbReference type="Pfam" id="PF00027">
    <property type="entry name" value="cNMP_binding"/>
    <property type="match status" value="1"/>
</dbReference>
<dbReference type="InterPro" id="IPR000595">
    <property type="entry name" value="cNMP-bd_dom"/>
</dbReference>
<proteinExistence type="predicted"/>
<dbReference type="EMBL" id="LT899436">
    <property type="protein sequence ID" value="SNR14970.1"/>
    <property type="molecule type" value="Genomic_DNA"/>
</dbReference>
<reference evidence="2 3" key="1">
    <citation type="submission" date="2017-07" db="EMBL/GenBank/DDBJ databases">
        <authorList>
            <person name="Sun Z.S."/>
            <person name="Albrecht U."/>
            <person name="Echele G."/>
            <person name="Lee C.C."/>
        </authorList>
    </citation>
    <scope>NUCLEOTIDE SEQUENCE [LARGE SCALE GENOMIC DNA]</scope>
    <source>
        <strain evidence="3">type strain: KCTC 22618</strain>
    </source>
</reference>
<dbReference type="AlphaFoldDB" id="A0A238U981"/>
<organism evidence="2 3">
    <name type="scientific">Tenacibaculum jejuense</name>
    <dbReference type="NCBI Taxonomy" id="584609"/>
    <lineage>
        <taxon>Bacteria</taxon>
        <taxon>Pseudomonadati</taxon>
        <taxon>Bacteroidota</taxon>
        <taxon>Flavobacteriia</taxon>
        <taxon>Flavobacteriales</taxon>
        <taxon>Flavobacteriaceae</taxon>
        <taxon>Tenacibaculum</taxon>
    </lineage>
</organism>